<dbReference type="AlphaFoldDB" id="A0A4Q5EEF0"/>
<gene>
    <name evidence="1" type="ORF">GAP41_04650</name>
</gene>
<accession>A0A4Q5EEF0</accession>
<evidence type="ECO:0000313" key="1">
    <source>
        <dbReference type="EMBL" id="KAB4245813.1"/>
    </source>
</evidence>
<proteinExistence type="predicted"/>
<sequence>MTRKECLDKIQEAVDNLDTLLAVIKLPSKTTIRWDCEVYADEADKITNALNALHTNYGNETREEFCIGLDNE</sequence>
<organism evidence="1 2">
    <name type="scientific">Bacteroides uniformis</name>
    <dbReference type="NCBI Taxonomy" id="820"/>
    <lineage>
        <taxon>Bacteria</taxon>
        <taxon>Pseudomonadati</taxon>
        <taxon>Bacteroidota</taxon>
        <taxon>Bacteroidia</taxon>
        <taxon>Bacteroidales</taxon>
        <taxon>Bacteroidaceae</taxon>
        <taxon>Bacteroides</taxon>
    </lineage>
</organism>
<comment type="caution">
    <text evidence="1">The sequence shown here is derived from an EMBL/GenBank/DDBJ whole genome shotgun (WGS) entry which is preliminary data.</text>
</comment>
<reference evidence="1 2" key="1">
    <citation type="journal article" date="2019" name="Nat. Med.">
        <title>A library of human gut bacterial isolates paired with longitudinal multiomics data enables mechanistic microbiome research.</title>
        <authorList>
            <person name="Poyet M."/>
            <person name="Groussin M."/>
            <person name="Gibbons S.M."/>
            <person name="Avila-Pacheco J."/>
            <person name="Jiang X."/>
            <person name="Kearney S.M."/>
            <person name="Perrotta A.R."/>
            <person name="Berdy B."/>
            <person name="Zhao S."/>
            <person name="Lieberman T.D."/>
            <person name="Swanson P.K."/>
            <person name="Smith M."/>
            <person name="Roesemann S."/>
            <person name="Alexander J.E."/>
            <person name="Rich S.A."/>
            <person name="Livny J."/>
            <person name="Vlamakis H."/>
            <person name="Clish C."/>
            <person name="Bullock K."/>
            <person name="Deik A."/>
            <person name="Scott J."/>
            <person name="Pierce K.A."/>
            <person name="Xavier R.J."/>
            <person name="Alm E.J."/>
        </authorList>
    </citation>
    <scope>NUCLEOTIDE SEQUENCE [LARGE SCALE GENOMIC DNA]</scope>
    <source>
        <strain evidence="1 2">BIOML-A6</strain>
    </source>
</reference>
<dbReference type="EMBL" id="WCTM01000002">
    <property type="protein sequence ID" value="KAB4245813.1"/>
    <property type="molecule type" value="Genomic_DNA"/>
</dbReference>
<dbReference type="Proteomes" id="UP000431575">
    <property type="component" value="Unassembled WGS sequence"/>
</dbReference>
<name>A0A4Q5EEF0_BACUN</name>
<evidence type="ECO:0000313" key="2">
    <source>
        <dbReference type="Proteomes" id="UP000431575"/>
    </source>
</evidence>
<protein>
    <submittedName>
        <fullName evidence="1">Uncharacterized protein</fullName>
    </submittedName>
</protein>